<feature type="signal peptide" evidence="4">
    <location>
        <begin position="1"/>
        <end position="22"/>
    </location>
</feature>
<keyword evidence="4" id="KW-0732">Signal</keyword>
<protein>
    <submittedName>
        <fullName evidence="7">RND family efflux transporter MFP subunit</fullName>
    </submittedName>
</protein>
<evidence type="ECO:0000259" key="6">
    <source>
        <dbReference type="Pfam" id="PF25944"/>
    </source>
</evidence>
<dbReference type="NCBIfam" id="TIGR01730">
    <property type="entry name" value="RND_mfp"/>
    <property type="match status" value="1"/>
</dbReference>
<name>A0A4R3UQM4_ROSSA</name>
<dbReference type="AlphaFoldDB" id="A0A4R3UQM4"/>
<comment type="subcellular location">
    <subcellularLocation>
        <location evidence="1">Cell membrane</location>
    </subcellularLocation>
</comment>
<dbReference type="PANTHER" id="PTHR30469">
    <property type="entry name" value="MULTIDRUG RESISTANCE PROTEIN MDTA"/>
    <property type="match status" value="1"/>
</dbReference>
<dbReference type="InterPro" id="IPR058626">
    <property type="entry name" value="MdtA-like_b-barrel"/>
</dbReference>
<keyword evidence="3" id="KW-0175">Coiled coil</keyword>
<evidence type="ECO:0000256" key="1">
    <source>
        <dbReference type="ARBA" id="ARBA00004236"/>
    </source>
</evidence>
<evidence type="ECO:0000313" key="7">
    <source>
        <dbReference type="EMBL" id="TCU92658.1"/>
    </source>
</evidence>
<keyword evidence="8" id="KW-1185">Reference proteome</keyword>
<dbReference type="SUPFAM" id="SSF111369">
    <property type="entry name" value="HlyD-like secretion proteins"/>
    <property type="match status" value="1"/>
</dbReference>
<dbReference type="Proteomes" id="UP000295110">
    <property type="component" value="Unassembled WGS sequence"/>
</dbReference>
<dbReference type="GO" id="GO:1990281">
    <property type="term" value="C:efflux pump complex"/>
    <property type="evidence" value="ECO:0007669"/>
    <property type="project" value="TreeGrafter"/>
</dbReference>
<dbReference type="PANTHER" id="PTHR30469:SF36">
    <property type="entry name" value="BLL3903 PROTEIN"/>
    <property type="match status" value="1"/>
</dbReference>
<accession>A0A4R3UQM4</accession>
<dbReference type="Gene3D" id="2.40.420.20">
    <property type="match status" value="1"/>
</dbReference>
<dbReference type="Pfam" id="PF25917">
    <property type="entry name" value="BSH_RND"/>
    <property type="match status" value="1"/>
</dbReference>
<organism evidence="7 8">
    <name type="scientific">Roseateles saccharophilus</name>
    <name type="common">Pseudomonas saccharophila</name>
    <dbReference type="NCBI Taxonomy" id="304"/>
    <lineage>
        <taxon>Bacteria</taxon>
        <taxon>Pseudomonadati</taxon>
        <taxon>Pseudomonadota</taxon>
        <taxon>Betaproteobacteria</taxon>
        <taxon>Burkholderiales</taxon>
        <taxon>Sphaerotilaceae</taxon>
        <taxon>Roseateles</taxon>
    </lineage>
</organism>
<dbReference type="EMBL" id="SMBU01000021">
    <property type="protein sequence ID" value="TCU92658.1"/>
    <property type="molecule type" value="Genomic_DNA"/>
</dbReference>
<evidence type="ECO:0000256" key="4">
    <source>
        <dbReference type="SAM" id="SignalP"/>
    </source>
</evidence>
<dbReference type="Gene3D" id="2.40.50.100">
    <property type="match status" value="1"/>
</dbReference>
<dbReference type="Pfam" id="PF25944">
    <property type="entry name" value="Beta-barrel_RND"/>
    <property type="match status" value="1"/>
</dbReference>
<sequence>MKIRTRVFVVAAGAVAAVLAVAAAVTLGKAADKPAAAKPPPLVSTAPAVVRDLPIQFDAQGHLVPLQQVDVRPQATGTIRAIHFKEGEEVKAGQLMFTLDASDVAAQLSKARAAAAQVQAQLDEAQRDLARSRQLARDNFYSASVVDAAEGKVESLRAQLDAMHADIDGSRVLVDRTRVVAPMAGLTGALSVHPGSLAQQGATTPLVNVVQMDPIGVEFTLPEAELPTLLSARATGAVTVALTAPDGSTVEGRLVFINNSVDTATGTIGLKAAFPNTRRLLWPGSFAKLRVTAGVDHGALTLAPQSVLEGPDGRFVYVLDGAGARVAVKPVKLLRIQDQLAVVAGLAGGERVVTEGQQGLKDGMAVRLAK</sequence>
<proteinExistence type="inferred from homology"/>
<dbReference type="InterPro" id="IPR058625">
    <property type="entry name" value="MdtA-like_BSH"/>
</dbReference>
<comment type="caution">
    <text evidence="7">The sequence shown here is derived from an EMBL/GenBank/DDBJ whole genome shotgun (WGS) entry which is preliminary data.</text>
</comment>
<dbReference type="InterPro" id="IPR006143">
    <property type="entry name" value="RND_pump_MFP"/>
</dbReference>
<feature type="domain" description="Multidrug resistance protein MdtA-like beta-barrel" evidence="6">
    <location>
        <begin position="214"/>
        <end position="294"/>
    </location>
</feature>
<reference evidence="7 8" key="1">
    <citation type="submission" date="2019-03" db="EMBL/GenBank/DDBJ databases">
        <title>Genomic Encyclopedia of Type Strains, Phase IV (KMG-IV): sequencing the most valuable type-strain genomes for metagenomic binning, comparative biology and taxonomic classification.</title>
        <authorList>
            <person name="Goeker M."/>
        </authorList>
    </citation>
    <scope>NUCLEOTIDE SEQUENCE [LARGE SCALE GENOMIC DNA]</scope>
    <source>
        <strain evidence="7 8">DSM 654</strain>
    </source>
</reference>
<evidence type="ECO:0000259" key="5">
    <source>
        <dbReference type="Pfam" id="PF25917"/>
    </source>
</evidence>
<dbReference type="GO" id="GO:0015562">
    <property type="term" value="F:efflux transmembrane transporter activity"/>
    <property type="evidence" value="ECO:0007669"/>
    <property type="project" value="TreeGrafter"/>
</dbReference>
<evidence type="ECO:0000313" key="8">
    <source>
        <dbReference type="Proteomes" id="UP000295110"/>
    </source>
</evidence>
<dbReference type="RefSeq" id="WP_132573748.1">
    <property type="nucleotide sequence ID" value="NZ_CBCSGL010000049.1"/>
</dbReference>
<feature type="chain" id="PRO_5020564493" evidence="4">
    <location>
        <begin position="23"/>
        <end position="370"/>
    </location>
</feature>
<gene>
    <name evidence="7" type="ORF">EV671_102131</name>
</gene>
<feature type="domain" description="Multidrug resistance protein MdtA-like barrel-sandwich hybrid" evidence="5">
    <location>
        <begin position="68"/>
        <end position="208"/>
    </location>
</feature>
<dbReference type="OrthoDB" id="9783047at2"/>
<feature type="coiled-coil region" evidence="3">
    <location>
        <begin position="108"/>
        <end position="166"/>
    </location>
</feature>
<dbReference type="Gene3D" id="2.40.30.170">
    <property type="match status" value="1"/>
</dbReference>
<comment type="similarity">
    <text evidence="2">Belongs to the membrane fusion protein (MFP) (TC 8.A.1) family.</text>
</comment>
<evidence type="ECO:0000256" key="3">
    <source>
        <dbReference type="SAM" id="Coils"/>
    </source>
</evidence>
<evidence type="ECO:0000256" key="2">
    <source>
        <dbReference type="ARBA" id="ARBA00009477"/>
    </source>
</evidence>
<dbReference type="Gene3D" id="1.10.287.470">
    <property type="entry name" value="Helix hairpin bin"/>
    <property type="match status" value="1"/>
</dbReference>